<evidence type="ECO:0000256" key="1">
    <source>
        <dbReference type="SAM" id="MobiDB-lite"/>
    </source>
</evidence>
<reference evidence="2 3" key="1">
    <citation type="submission" date="2019-02" db="EMBL/GenBank/DDBJ databases">
        <title>Genome sequencing of the rare red list fungi Phellinidium pouzarii.</title>
        <authorList>
            <person name="Buettner E."/>
            <person name="Kellner H."/>
        </authorList>
    </citation>
    <scope>NUCLEOTIDE SEQUENCE [LARGE SCALE GENOMIC DNA]</scope>
    <source>
        <strain evidence="2 3">DSM 108285</strain>
    </source>
</reference>
<organism evidence="2 3">
    <name type="scientific">Phellinidium pouzarii</name>
    <dbReference type="NCBI Taxonomy" id="167371"/>
    <lineage>
        <taxon>Eukaryota</taxon>
        <taxon>Fungi</taxon>
        <taxon>Dikarya</taxon>
        <taxon>Basidiomycota</taxon>
        <taxon>Agaricomycotina</taxon>
        <taxon>Agaricomycetes</taxon>
        <taxon>Hymenochaetales</taxon>
        <taxon>Hymenochaetaceae</taxon>
        <taxon>Phellinidium</taxon>
    </lineage>
</organism>
<evidence type="ECO:0000313" key="3">
    <source>
        <dbReference type="Proteomes" id="UP000308199"/>
    </source>
</evidence>
<feature type="region of interest" description="Disordered" evidence="1">
    <location>
        <begin position="24"/>
        <end position="309"/>
    </location>
</feature>
<dbReference type="OrthoDB" id="3257011at2759"/>
<dbReference type="AlphaFoldDB" id="A0A4S4L7C4"/>
<comment type="caution">
    <text evidence="2">The sequence shown here is derived from an EMBL/GenBank/DDBJ whole genome shotgun (WGS) entry which is preliminary data.</text>
</comment>
<proteinExistence type="predicted"/>
<sequence>MGFPGARGYTNAWDSVPSIQKYASRLAKPPLGSAPPPTPRSPHVRKQSDSYRSRGEQSDANSMDGDVEDEGDDDSGIEADSRPSSNERPDRGKARADLPRSGPMSPPSGPSRPKKGYRSYGVQTVPKDVRSVSVQVSQSTSTPTGKSRRNSRHSSASSSPVIMPHIDLPRQPPIQEMVLGAEQTALATPSLGNVHPHTRSSGGRHHHQHGSGVLSPRLHDVYTFESPNRTPPTGSPGTQSPVTRKAPAAVQPTRPLMLDTQQMQAPPFGIVRSSSTETADSPLGPVSPADSLPGPPPRKPVGRTWNPATGVDVFKRGSEEVLARFLRMGSWEEESQSASPSHRF</sequence>
<accession>A0A4S4L7C4</accession>
<feature type="compositionally biased region" description="Basic residues" evidence="1">
    <location>
        <begin position="196"/>
        <end position="209"/>
    </location>
</feature>
<dbReference type="EMBL" id="SGPK01000147">
    <property type="protein sequence ID" value="THH07349.1"/>
    <property type="molecule type" value="Genomic_DNA"/>
</dbReference>
<gene>
    <name evidence="2" type="ORF">EW145_g3445</name>
</gene>
<feature type="compositionally biased region" description="Basic and acidic residues" evidence="1">
    <location>
        <begin position="46"/>
        <end position="57"/>
    </location>
</feature>
<name>A0A4S4L7C4_9AGAM</name>
<dbReference type="Proteomes" id="UP000308199">
    <property type="component" value="Unassembled WGS sequence"/>
</dbReference>
<evidence type="ECO:0000313" key="2">
    <source>
        <dbReference type="EMBL" id="THH07349.1"/>
    </source>
</evidence>
<keyword evidence="3" id="KW-1185">Reference proteome</keyword>
<feature type="compositionally biased region" description="Low complexity" evidence="1">
    <location>
        <begin position="131"/>
        <end position="142"/>
    </location>
</feature>
<protein>
    <submittedName>
        <fullName evidence="2">Uncharacterized protein</fullName>
    </submittedName>
</protein>
<feature type="compositionally biased region" description="Acidic residues" evidence="1">
    <location>
        <begin position="65"/>
        <end position="77"/>
    </location>
</feature>
<feature type="compositionally biased region" description="Basic and acidic residues" evidence="1">
    <location>
        <begin position="79"/>
        <end position="98"/>
    </location>
</feature>